<dbReference type="EMBL" id="JARHTQ010000038">
    <property type="protein sequence ID" value="MDF2260711.1"/>
    <property type="molecule type" value="Genomic_DNA"/>
</dbReference>
<dbReference type="Pfam" id="PF06325">
    <property type="entry name" value="PrmA"/>
    <property type="match status" value="1"/>
</dbReference>
<dbReference type="PANTHER" id="PTHR45875:SF1">
    <property type="entry name" value="METHYLTRANSFERASE N6AMT1"/>
    <property type="match status" value="1"/>
</dbReference>
<reference evidence="5 6" key="1">
    <citation type="submission" date="2023-03" db="EMBL/GenBank/DDBJ databases">
        <title>Draft genome sequence of type strain Streptomyces ferralitis JCM 14344.</title>
        <authorList>
            <person name="Klaysubun C."/>
            <person name="Duangmal K."/>
        </authorList>
    </citation>
    <scope>NUCLEOTIDE SEQUENCE [LARGE SCALE GENOMIC DNA]</scope>
    <source>
        <strain evidence="5 6">JCM 14344</strain>
    </source>
</reference>
<evidence type="ECO:0000256" key="4">
    <source>
        <dbReference type="SAM" id="MobiDB-lite"/>
    </source>
</evidence>
<evidence type="ECO:0000313" key="5">
    <source>
        <dbReference type="EMBL" id="MDF2260711.1"/>
    </source>
</evidence>
<keyword evidence="2" id="KW-0808">Transferase</keyword>
<gene>
    <name evidence="5" type="ORF">P2L57_34870</name>
</gene>
<dbReference type="GO" id="GO:0032259">
    <property type="term" value="P:methylation"/>
    <property type="evidence" value="ECO:0007669"/>
    <property type="project" value="UniProtKB-KW"/>
</dbReference>
<feature type="compositionally biased region" description="Basic and acidic residues" evidence="4">
    <location>
        <begin position="1"/>
        <end position="15"/>
    </location>
</feature>
<dbReference type="Gene3D" id="3.40.50.150">
    <property type="entry name" value="Vaccinia Virus protein VP39"/>
    <property type="match status" value="1"/>
</dbReference>
<dbReference type="InterPro" id="IPR052190">
    <property type="entry name" value="Euk-Arch_PrmC-MTase"/>
</dbReference>
<evidence type="ECO:0000256" key="1">
    <source>
        <dbReference type="ARBA" id="ARBA00022603"/>
    </source>
</evidence>
<protein>
    <submittedName>
        <fullName evidence="5">Class I SAM-dependent methyltransferase</fullName>
    </submittedName>
</protein>
<keyword evidence="3" id="KW-0949">S-adenosyl-L-methionine</keyword>
<dbReference type="CDD" id="cd02440">
    <property type="entry name" value="AdoMet_MTases"/>
    <property type="match status" value="1"/>
</dbReference>
<accession>A0ABT5ZA41</accession>
<dbReference type="GO" id="GO:0008168">
    <property type="term" value="F:methyltransferase activity"/>
    <property type="evidence" value="ECO:0007669"/>
    <property type="project" value="UniProtKB-KW"/>
</dbReference>
<comment type="caution">
    <text evidence="5">The sequence shown here is derived from an EMBL/GenBank/DDBJ whole genome shotgun (WGS) entry which is preliminary data.</text>
</comment>
<evidence type="ECO:0000256" key="2">
    <source>
        <dbReference type="ARBA" id="ARBA00022679"/>
    </source>
</evidence>
<dbReference type="PANTHER" id="PTHR45875">
    <property type="entry name" value="METHYLTRANSFERASE N6AMT1"/>
    <property type="match status" value="1"/>
</dbReference>
<feature type="region of interest" description="Disordered" evidence="4">
    <location>
        <begin position="1"/>
        <end position="22"/>
    </location>
</feature>
<sequence>MQEVRNYERSLERSRQALRNQDRPSTFTMYGRDWDLLPNVFAPIYSPSTETAMGLLGLTESVAVPRTGSMLEVGCGTGIIAVSSALAGCDRVVASDINPEAVRNAELNAARHGVDNLVRAVDSDLFDGLDQDERFDTIFWSSNYVLAPEAYEYGSVHERAYVDPGYSAHRRFLAEAPNRLTPNGSVLLHFCTRGDLVSLLRIAGECGRGLRMLHSVPVQEGEHHVEHMLIEVTVTPERGDARLGCAEGNREPVRTRS</sequence>
<dbReference type="InterPro" id="IPR029063">
    <property type="entry name" value="SAM-dependent_MTases_sf"/>
</dbReference>
<dbReference type="Proteomes" id="UP001220022">
    <property type="component" value="Unassembled WGS sequence"/>
</dbReference>
<evidence type="ECO:0000313" key="6">
    <source>
        <dbReference type="Proteomes" id="UP001220022"/>
    </source>
</evidence>
<keyword evidence="6" id="KW-1185">Reference proteome</keyword>
<keyword evidence="1 5" id="KW-0489">Methyltransferase</keyword>
<dbReference type="SUPFAM" id="SSF53335">
    <property type="entry name" value="S-adenosyl-L-methionine-dependent methyltransferases"/>
    <property type="match status" value="1"/>
</dbReference>
<dbReference type="RefSeq" id="WP_275821609.1">
    <property type="nucleotide sequence ID" value="NZ_BAAANM010000024.1"/>
</dbReference>
<evidence type="ECO:0000256" key="3">
    <source>
        <dbReference type="ARBA" id="ARBA00022691"/>
    </source>
</evidence>
<organism evidence="5 6">
    <name type="scientific">Streptantibioticus ferralitis</name>
    <dbReference type="NCBI Taxonomy" id="236510"/>
    <lineage>
        <taxon>Bacteria</taxon>
        <taxon>Bacillati</taxon>
        <taxon>Actinomycetota</taxon>
        <taxon>Actinomycetes</taxon>
        <taxon>Kitasatosporales</taxon>
        <taxon>Streptomycetaceae</taxon>
        <taxon>Streptantibioticus</taxon>
    </lineage>
</organism>
<name>A0ABT5ZA41_9ACTN</name>
<proteinExistence type="predicted"/>